<feature type="region of interest" description="Disordered" evidence="1">
    <location>
        <begin position="206"/>
        <end position="245"/>
    </location>
</feature>
<accession>A0ABY7UCJ7</accession>
<dbReference type="RefSeq" id="WP_034997000.1">
    <property type="nucleotide sequence ID" value="NZ_CP063190.1"/>
</dbReference>
<dbReference type="EMBL" id="CP063190">
    <property type="protein sequence ID" value="WCZ33644.1"/>
    <property type="molecule type" value="Genomic_DNA"/>
</dbReference>
<keyword evidence="3" id="KW-1185">Reference proteome</keyword>
<name>A0ABY7UCJ7_9CORY</name>
<sequence>MTDSRFLCRMDSLSCALRAAVKVAGKDEIAYVRLHRLNEHTLSISALGEKASFRAKLKVDFVHWDDERDDRVELSKHAAASLAGYEVKTPDGIDAEPTVSVTIGQERIRVQDETGLFQTAGGRDEHRLAHAVLPGDHEKIFFDAASAPGAPFWIPPETLATISGVAKLLRRRIVMLTRSEPEELTSRWYVLGDDWQMTVSHKEKLQIKQDQEDTAGKDSPATEANEQSDGGTRRLVAAAPAGGIA</sequence>
<gene>
    <name evidence="2" type="ORF">CIHUM_00980</name>
</gene>
<evidence type="ECO:0000313" key="3">
    <source>
        <dbReference type="Proteomes" id="UP001220577"/>
    </source>
</evidence>
<organism evidence="2 3">
    <name type="scientific">Corynebacterium ihumii</name>
    <dbReference type="NCBI Taxonomy" id="1232427"/>
    <lineage>
        <taxon>Bacteria</taxon>
        <taxon>Bacillati</taxon>
        <taxon>Actinomycetota</taxon>
        <taxon>Actinomycetes</taxon>
        <taxon>Mycobacteriales</taxon>
        <taxon>Corynebacteriaceae</taxon>
        <taxon>Corynebacterium</taxon>
    </lineage>
</organism>
<proteinExistence type="predicted"/>
<evidence type="ECO:0000256" key="1">
    <source>
        <dbReference type="SAM" id="MobiDB-lite"/>
    </source>
</evidence>
<protein>
    <submittedName>
        <fullName evidence="2">Uncharacterized protein</fullName>
    </submittedName>
</protein>
<dbReference type="Proteomes" id="UP001220577">
    <property type="component" value="Chromosome"/>
</dbReference>
<reference evidence="2 3" key="1">
    <citation type="submission" date="2020-10" db="EMBL/GenBank/DDBJ databases">
        <title>Complete genome sequence of Corynebacterium ihumii DSM 45751.</title>
        <authorList>
            <person name="Ruckert C."/>
            <person name="Albersmeier A."/>
            <person name="Busche T."/>
            <person name="Jaenicke S."/>
            <person name="Winkler A."/>
            <person name="Friethjonsson O.H."/>
            <person name="Hreggviethsson G.O."/>
            <person name="Lambert C."/>
            <person name="Badcock D."/>
            <person name="Bernaerts K."/>
            <person name="Anne J."/>
            <person name="Economou A."/>
            <person name="Kalinowski J."/>
        </authorList>
    </citation>
    <scope>NUCLEOTIDE SEQUENCE [LARGE SCALE GENOMIC DNA]</scope>
    <source>
        <strain evidence="2 3">DSM 45751</strain>
    </source>
</reference>
<feature type="compositionally biased region" description="Basic and acidic residues" evidence="1">
    <location>
        <begin position="206"/>
        <end position="216"/>
    </location>
</feature>
<evidence type="ECO:0000313" key="2">
    <source>
        <dbReference type="EMBL" id="WCZ33644.1"/>
    </source>
</evidence>